<dbReference type="AlphaFoldDB" id="A0A9P0GQE0"/>
<dbReference type="InterPro" id="IPR025476">
    <property type="entry name" value="Helitron_helicase-like"/>
</dbReference>
<dbReference type="Pfam" id="PF14214">
    <property type="entry name" value="Helitron_like_N"/>
    <property type="match status" value="1"/>
</dbReference>
<reference evidence="2" key="1">
    <citation type="submission" date="2022-01" db="EMBL/GenBank/DDBJ databases">
        <authorList>
            <person name="King R."/>
        </authorList>
    </citation>
    <scope>NUCLEOTIDE SEQUENCE</scope>
</reference>
<proteinExistence type="predicted"/>
<gene>
    <name evidence="2" type="ORF">PHAECO_LOCUS11073</name>
</gene>
<dbReference type="Proteomes" id="UP001153737">
    <property type="component" value="Chromosome 7"/>
</dbReference>
<dbReference type="EMBL" id="OU896713">
    <property type="protein sequence ID" value="CAH1176660.1"/>
    <property type="molecule type" value="Genomic_DNA"/>
</dbReference>
<protein>
    <recommendedName>
        <fullName evidence="1">Helitron helicase-like domain-containing protein</fullName>
    </recommendedName>
</protein>
<feature type="domain" description="Helitron helicase-like" evidence="1">
    <location>
        <begin position="2"/>
        <end position="42"/>
    </location>
</feature>
<evidence type="ECO:0000313" key="2">
    <source>
        <dbReference type="EMBL" id="CAH1176660.1"/>
    </source>
</evidence>
<accession>A0A9P0GQE0</accession>
<sequence>MCRVFHTKLLEFIDDITAKQYFGVPLKSIHTVEFQKRGLPHAQVLSTLRPEDKLDTEAAVCDELPDTDPESRLYDIARNFSRKNFGQQTYGATRMVSVNTSISGPMMDRWQFWVDP</sequence>
<name>A0A9P0GQE0_PHACE</name>
<keyword evidence="3" id="KW-1185">Reference proteome</keyword>
<reference evidence="2" key="2">
    <citation type="submission" date="2022-10" db="EMBL/GenBank/DDBJ databases">
        <authorList>
            <consortium name="ENA_rothamsted_submissions"/>
            <consortium name="culmorum"/>
            <person name="King R."/>
        </authorList>
    </citation>
    <scope>NUCLEOTIDE SEQUENCE</scope>
</reference>
<organism evidence="2 3">
    <name type="scientific">Phaedon cochleariae</name>
    <name type="common">Mustard beetle</name>
    <dbReference type="NCBI Taxonomy" id="80249"/>
    <lineage>
        <taxon>Eukaryota</taxon>
        <taxon>Metazoa</taxon>
        <taxon>Ecdysozoa</taxon>
        <taxon>Arthropoda</taxon>
        <taxon>Hexapoda</taxon>
        <taxon>Insecta</taxon>
        <taxon>Pterygota</taxon>
        <taxon>Neoptera</taxon>
        <taxon>Endopterygota</taxon>
        <taxon>Coleoptera</taxon>
        <taxon>Polyphaga</taxon>
        <taxon>Cucujiformia</taxon>
        <taxon>Chrysomeloidea</taxon>
        <taxon>Chrysomelidae</taxon>
        <taxon>Chrysomelinae</taxon>
        <taxon>Chrysomelini</taxon>
        <taxon>Phaedon</taxon>
    </lineage>
</organism>
<evidence type="ECO:0000313" key="3">
    <source>
        <dbReference type="Proteomes" id="UP001153737"/>
    </source>
</evidence>
<evidence type="ECO:0000259" key="1">
    <source>
        <dbReference type="Pfam" id="PF14214"/>
    </source>
</evidence>